<reference evidence="4" key="1">
    <citation type="submission" date="2019-05" db="EMBL/GenBank/DDBJ databases">
        <title>Flavobacterium profundi sp. nov., isolated from a deep-sea seamount.</title>
        <authorList>
            <person name="Zhang D.-C."/>
        </authorList>
    </citation>
    <scope>NUCLEOTIDE SEQUENCE [LARGE SCALE GENOMIC DNA]</scope>
    <source>
        <strain evidence="4">TP390</strain>
    </source>
</reference>
<dbReference type="NCBIfam" id="TIGR04183">
    <property type="entry name" value="Por_Secre_tail"/>
    <property type="match status" value="1"/>
</dbReference>
<sequence>MLLTRSSCLFLMLFLIVGLKNFSQESKLFEKSTIWIKSDKNQKENALFNENPTVKKIENLDDLKNKLSGKSTLFIAFNTNPKLETKILTLDYGTNKIDISNKGIFKKLILEHRFKDSPAKIISYTFNNPNLSIKAKNKLIIDLLTNQNIEENQLLEVIYFPEVLSDINIRKIETYLSIKYGISLDKEKDYISFKTDTIWNANRNKGFSKRVTGITDTYTIDFRQLKSGNSEKDGIYVAFDTLKIKKEILHNHSNYLLWGDNDKATLFKSNSTESELETFERSWKLQYSKFDYQLDSLFYTFSINKKELKIESSEKSNKKLWLVFSETEEGLINIHQAKLIPLKKEDSTFVTFKNIYLSKENYFSIVKLPEIFIQYEVVKNCDINEYVYNFTLNGGVSAYSIEILDSQKRLIEKKSLDDTKFSKTFNRSGNFYIVVSDKIGNSSIQEIIIEEIPNTEILLPTEILLSENGNQNITPVIIKDAKSDYKFEWIFNNEVISNQKDITVEQTGDYIFKVTNKDCSKQYTVKVIDKNTSSANSEIVLKPNPIKAGEKFSLVFTYPKSQNIEIIIHDNSGKIVFQKQFKEIIHYEFTHSFPVSGVYLISVLNQEKKQVFKLIVL</sequence>
<accession>A0A6I4IMB1</accession>
<dbReference type="Proteomes" id="UP000431264">
    <property type="component" value="Unassembled WGS sequence"/>
</dbReference>
<dbReference type="InterPro" id="IPR058515">
    <property type="entry name" value="DUF8202"/>
</dbReference>
<evidence type="ECO:0000313" key="4">
    <source>
        <dbReference type="Proteomes" id="UP000431264"/>
    </source>
</evidence>
<feature type="domain" description="DUF8202" evidence="2">
    <location>
        <begin position="170"/>
        <end position="353"/>
    </location>
</feature>
<dbReference type="AlphaFoldDB" id="A0A6I4IMB1"/>
<gene>
    <name evidence="3" type="ORF">GOQ30_12085</name>
</gene>
<dbReference type="EMBL" id="WQLW01000009">
    <property type="protein sequence ID" value="MVO09901.1"/>
    <property type="molecule type" value="Genomic_DNA"/>
</dbReference>
<name>A0A6I4IMB1_9FLAO</name>
<evidence type="ECO:0000313" key="3">
    <source>
        <dbReference type="EMBL" id="MVO09901.1"/>
    </source>
</evidence>
<keyword evidence="4" id="KW-1185">Reference proteome</keyword>
<protein>
    <submittedName>
        <fullName evidence="3">T9SS type A sorting domain-containing protein</fullName>
    </submittedName>
</protein>
<keyword evidence="1" id="KW-0732">Signal</keyword>
<dbReference type="OrthoDB" id="2582440at2"/>
<dbReference type="InterPro" id="IPR026444">
    <property type="entry name" value="Secre_tail"/>
</dbReference>
<proteinExistence type="predicted"/>
<dbReference type="Pfam" id="PF26628">
    <property type="entry name" value="DUF8202"/>
    <property type="match status" value="1"/>
</dbReference>
<evidence type="ECO:0000256" key="1">
    <source>
        <dbReference type="ARBA" id="ARBA00022729"/>
    </source>
</evidence>
<evidence type="ECO:0000259" key="2">
    <source>
        <dbReference type="Pfam" id="PF26628"/>
    </source>
</evidence>
<organism evidence="3 4">
    <name type="scientific">Flavobacterium profundi</name>
    <dbReference type="NCBI Taxonomy" id="1774945"/>
    <lineage>
        <taxon>Bacteria</taxon>
        <taxon>Pseudomonadati</taxon>
        <taxon>Bacteroidota</taxon>
        <taxon>Flavobacteriia</taxon>
        <taxon>Flavobacteriales</taxon>
        <taxon>Flavobacteriaceae</taxon>
        <taxon>Flavobacterium</taxon>
    </lineage>
</organism>
<comment type="caution">
    <text evidence="3">The sequence shown here is derived from an EMBL/GenBank/DDBJ whole genome shotgun (WGS) entry which is preliminary data.</text>
</comment>